<feature type="compositionally biased region" description="Pro residues" evidence="1">
    <location>
        <begin position="90"/>
        <end position="101"/>
    </location>
</feature>
<gene>
    <name evidence="2" type="primary">Pcid2</name>
    <name evidence="2" type="ORF">GWK47_027433</name>
</gene>
<evidence type="ECO:0000313" key="2">
    <source>
        <dbReference type="EMBL" id="KAG0693649.1"/>
    </source>
</evidence>
<accession>A0A8J8WCF8</accession>
<reference evidence="2" key="1">
    <citation type="submission" date="2020-07" db="EMBL/GenBank/DDBJ databases">
        <title>The High-quality genome of the commercially important snow crab, Chionoecetes opilio.</title>
        <authorList>
            <person name="Jeong J.-H."/>
            <person name="Ryu S."/>
        </authorList>
    </citation>
    <scope>NUCLEOTIDE SEQUENCE</scope>
    <source>
        <strain evidence="2">MADBK_172401_WGS</strain>
        <tissue evidence="2">Digestive gland</tissue>
    </source>
</reference>
<sequence length="211" mass="23394">MKFCTHDSSLDGLPPTLAPRLRLARPPPGTLHPEVLCRLGLMVHPPQGTVMPRRDLYTTEEEHATPHHLPGDGPVSTTKGRDLTTATPSAPIPTPRCPHPPMPELTRDVIIVENLTITSTTDLISFRDPHVMSSRLMVEKPERDVERVIDSSLAEVVAGHLRATWAAGSGATVEAWRTQMVVVQAVARFMQECKEENWMLPVMYTSCLDLR</sequence>
<evidence type="ECO:0000313" key="3">
    <source>
        <dbReference type="Proteomes" id="UP000770661"/>
    </source>
</evidence>
<comment type="caution">
    <text evidence="2">The sequence shown here is derived from an EMBL/GenBank/DDBJ whole genome shotgun (WGS) entry which is preliminary data.</text>
</comment>
<evidence type="ECO:0000256" key="1">
    <source>
        <dbReference type="SAM" id="MobiDB-lite"/>
    </source>
</evidence>
<proteinExistence type="predicted"/>
<name>A0A8J8WCF8_CHIOP</name>
<protein>
    <submittedName>
        <fullName evidence="2">PCI domain-containing protein 2</fullName>
    </submittedName>
</protein>
<dbReference type="Proteomes" id="UP000770661">
    <property type="component" value="Unassembled WGS sequence"/>
</dbReference>
<keyword evidence="3" id="KW-1185">Reference proteome</keyword>
<dbReference type="AlphaFoldDB" id="A0A8J8WCF8"/>
<organism evidence="2 3">
    <name type="scientific">Chionoecetes opilio</name>
    <name type="common">Atlantic snow crab</name>
    <name type="synonym">Cancer opilio</name>
    <dbReference type="NCBI Taxonomy" id="41210"/>
    <lineage>
        <taxon>Eukaryota</taxon>
        <taxon>Metazoa</taxon>
        <taxon>Ecdysozoa</taxon>
        <taxon>Arthropoda</taxon>
        <taxon>Crustacea</taxon>
        <taxon>Multicrustacea</taxon>
        <taxon>Malacostraca</taxon>
        <taxon>Eumalacostraca</taxon>
        <taxon>Eucarida</taxon>
        <taxon>Decapoda</taxon>
        <taxon>Pleocyemata</taxon>
        <taxon>Brachyura</taxon>
        <taxon>Eubrachyura</taxon>
        <taxon>Majoidea</taxon>
        <taxon>Majidae</taxon>
        <taxon>Chionoecetes</taxon>
    </lineage>
</organism>
<feature type="region of interest" description="Disordered" evidence="1">
    <location>
        <begin position="61"/>
        <end position="101"/>
    </location>
</feature>
<dbReference type="EMBL" id="JACEEZ010026277">
    <property type="protein sequence ID" value="KAG0693649.1"/>
    <property type="molecule type" value="Genomic_DNA"/>
</dbReference>
<dbReference type="OrthoDB" id="10252687at2759"/>